<evidence type="ECO:0000256" key="3">
    <source>
        <dbReference type="ARBA" id="ARBA00022729"/>
    </source>
</evidence>
<dbReference type="RefSeq" id="WP_209456622.1">
    <property type="nucleotide sequence ID" value="NZ_BAAACS010000002.1"/>
</dbReference>
<proteinExistence type="inferred from homology"/>
<feature type="signal peptide" evidence="7">
    <location>
        <begin position="1"/>
        <end position="23"/>
    </location>
</feature>
<dbReference type="PANTHER" id="PTHR30429">
    <property type="entry name" value="D-METHIONINE-BINDING LIPOPROTEIN METQ"/>
    <property type="match status" value="1"/>
</dbReference>
<dbReference type="Gene3D" id="3.40.190.10">
    <property type="entry name" value="Periplasmic binding protein-like II"/>
    <property type="match status" value="2"/>
</dbReference>
<name>A0ABS4EB41_9FIRM</name>
<reference evidence="8 9" key="1">
    <citation type="submission" date="2021-03" db="EMBL/GenBank/DDBJ databases">
        <title>Genomic Encyclopedia of Type Strains, Phase IV (KMG-IV): sequencing the most valuable type-strain genomes for metagenomic binning, comparative biology and taxonomic classification.</title>
        <authorList>
            <person name="Goeker M."/>
        </authorList>
    </citation>
    <scope>NUCLEOTIDE SEQUENCE [LARGE SCALE GENOMIC DNA]</scope>
    <source>
        <strain evidence="8 9">DSM 1289</strain>
    </source>
</reference>
<evidence type="ECO:0000256" key="2">
    <source>
        <dbReference type="ARBA" id="ARBA00008973"/>
    </source>
</evidence>
<dbReference type="Pfam" id="PF03180">
    <property type="entry name" value="Lipoprotein_9"/>
    <property type="match status" value="1"/>
</dbReference>
<keyword evidence="6" id="KW-0449">Lipoprotein</keyword>
<keyword evidence="9" id="KW-1185">Reference proteome</keyword>
<evidence type="ECO:0000313" key="8">
    <source>
        <dbReference type="EMBL" id="MBP1855162.1"/>
    </source>
</evidence>
<evidence type="ECO:0000256" key="1">
    <source>
        <dbReference type="ARBA" id="ARBA00004635"/>
    </source>
</evidence>
<evidence type="ECO:0000256" key="6">
    <source>
        <dbReference type="ARBA" id="ARBA00023288"/>
    </source>
</evidence>
<evidence type="ECO:0000256" key="7">
    <source>
        <dbReference type="SAM" id="SignalP"/>
    </source>
</evidence>
<comment type="caution">
    <text evidence="8">The sequence shown here is derived from an EMBL/GenBank/DDBJ whole genome shotgun (WGS) entry which is preliminary data.</text>
</comment>
<comment type="subcellular location">
    <subcellularLocation>
        <location evidence="1">Membrane</location>
        <topology evidence="1">Lipid-anchor</topology>
    </subcellularLocation>
</comment>
<organism evidence="8 9">
    <name type="scientific">Metaclostridioides mangenotii</name>
    <dbReference type="NCBI Taxonomy" id="1540"/>
    <lineage>
        <taxon>Bacteria</taxon>
        <taxon>Bacillati</taxon>
        <taxon>Bacillota</taxon>
        <taxon>Clostridia</taxon>
        <taxon>Peptostreptococcales</taxon>
        <taxon>Peptostreptococcaceae</taxon>
        <taxon>Metaclostridioides</taxon>
    </lineage>
</organism>
<comment type="similarity">
    <text evidence="2">Belongs to the NlpA lipoprotein family.</text>
</comment>
<keyword evidence="5" id="KW-0564">Palmitate</keyword>
<evidence type="ECO:0000256" key="4">
    <source>
        <dbReference type="ARBA" id="ARBA00023136"/>
    </source>
</evidence>
<dbReference type="PANTHER" id="PTHR30429:SF0">
    <property type="entry name" value="METHIONINE-BINDING LIPOPROTEIN METQ"/>
    <property type="match status" value="1"/>
</dbReference>
<accession>A0ABS4EB41</accession>
<protein>
    <submittedName>
        <fullName evidence="8">D-methionine transport system substrate-binding protein</fullName>
    </submittedName>
</protein>
<evidence type="ECO:0000313" key="9">
    <source>
        <dbReference type="Proteomes" id="UP000767291"/>
    </source>
</evidence>
<sequence length="267" mass="30193">MKKRLSLVLTLVLALAVMVTATACGKKEEEKITLGSMSTTEPIVVKIKEHLNKEGYNAETVLFDANNAAAIAAKDGDLSGFVHNHKPWIDTFNKENNSKLTVVDPHLAYYRFAMYSSKYKNINEFSDNMTIGIANDPTNTENSLKFLENLGLLKLGEKKGEFYTILDIKENPKNIKFYETDVATIARSINDADAVISPAIRIQQAGLDPNKFIEEDKTSKDFPVGLTVNEEDKDKDWVKEAQKYISTDEFRTWFEKEYNGTLVQYNK</sequence>
<gene>
    <name evidence="8" type="ORF">J2Z43_001555</name>
</gene>
<dbReference type="Proteomes" id="UP000767291">
    <property type="component" value="Unassembled WGS sequence"/>
</dbReference>
<keyword evidence="3 7" id="KW-0732">Signal</keyword>
<dbReference type="EMBL" id="JAGGJX010000002">
    <property type="protein sequence ID" value="MBP1855162.1"/>
    <property type="molecule type" value="Genomic_DNA"/>
</dbReference>
<keyword evidence="4" id="KW-0472">Membrane</keyword>
<dbReference type="SUPFAM" id="SSF53850">
    <property type="entry name" value="Periplasmic binding protein-like II"/>
    <property type="match status" value="1"/>
</dbReference>
<dbReference type="PROSITE" id="PS51257">
    <property type="entry name" value="PROKAR_LIPOPROTEIN"/>
    <property type="match status" value="1"/>
</dbReference>
<evidence type="ECO:0000256" key="5">
    <source>
        <dbReference type="ARBA" id="ARBA00023139"/>
    </source>
</evidence>
<feature type="chain" id="PRO_5047053468" evidence="7">
    <location>
        <begin position="24"/>
        <end position="267"/>
    </location>
</feature>
<dbReference type="InterPro" id="IPR004872">
    <property type="entry name" value="Lipoprotein_NlpA"/>
</dbReference>